<organism evidence="2 3">
    <name type="scientific">Pseudomonas weihenstephanensis</name>
    <dbReference type="NCBI Taxonomy" id="1608994"/>
    <lineage>
        <taxon>Bacteria</taxon>
        <taxon>Pseudomonadati</taxon>
        <taxon>Pseudomonadota</taxon>
        <taxon>Gammaproteobacteria</taxon>
        <taxon>Pseudomonadales</taxon>
        <taxon>Pseudomonadaceae</taxon>
        <taxon>Pseudomonas</taxon>
    </lineage>
</organism>
<accession>A0A0J6IPJ9</accession>
<dbReference type="OrthoDB" id="6892079at2"/>
<feature type="signal peptide" evidence="1">
    <location>
        <begin position="1"/>
        <end position="26"/>
    </location>
</feature>
<dbReference type="STRING" id="1608994.TU86_19380"/>
<evidence type="ECO:0000313" key="3">
    <source>
        <dbReference type="Proteomes" id="UP000036325"/>
    </source>
</evidence>
<gene>
    <name evidence="2" type="ORF">TU86_19380</name>
</gene>
<reference evidence="2 3" key="1">
    <citation type="submission" date="2015-02" db="EMBL/GenBank/DDBJ databases">
        <title>Pseudomonas helleri sp. nov. and Pseudomonas weihenstephanensis sp. nov., isolated from raw cows milk.</title>
        <authorList>
            <person name="von Neubeck M."/>
            <person name="Huptas C."/>
            <person name="Wenning M."/>
            <person name="Scherer S."/>
        </authorList>
    </citation>
    <scope>NUCLEOTIDE SEQUENCE [LARGE SCALE GENOMIC DNA]</scope>
    <source>
        <strain evidence="2 3">DSM 29166</strain>
    </source>
</reference>
<feature type="chain" id="PRO_5030008677" description="Lipoprotein" evidence="1">
    <location>
        <begin position="27"/>
        <end position="126"/>
    </location>
</feature>
<evidence type="ECO:0000256" key="1">
    <source>
        <dbReference type="SAM" id="SignalP"/>
    </source>
</evidence>
<sequence length="126" mass="14005">MRLKVVGWISALCVLLTLQGCGPSVSYVYSPPPDVAGKYCINACSSQKSQCKTLAQMQSQSQRAVYDAQMTAYNYCRQNGDKKQRKLCSYPSPSYHYGGFGDTCGEDYQTCYQNCGGTIRRVVHEN</sequence>
<keyword evidence="1" id="KW-0732">Signal</keyword>
<dbReference type="RefSeq" id="WP_048365947.1">
    <property type="nucleotide sequence ID" value="NZ_JAAEBV010000007.1"/>
</dbReference>
<proteinExistence type="predicted"/>
<accession>A0A0J6IK36</accession>
<dbReference type="PROSITE" id="PS51257">
    <property type="entry name" value="PROKAR_LIPOPROTEIN"/>
    <property type="match status" value="1"/>
</dbReference>
<dbReference type="EMBL" id="JYLF01000010">
    <property type="protein sequence ID" value="KMN12104.1"/>
    <property type="molecule type" value="Genomic_DNA"/>
</dbReference>
<protein>
    <recommendedName>
        <fullName evidence="4">Lipoprotein</fullName>
    </recommendedName>
</protein>
<name>A0A0J6IPJ9_9PSED</name>
<evidence type="ECO:0000313" key="2">
    <source>
        <dbReference type="EMBL" id="KMN12104.1"/>
    </source>
</evidence>
<comment type="caution">
    <text evidence="2">The sequence shown here is derived from an EMBL/GenBank/DDBJ whole genome shotgun (WGS) entry which is preliminary data.</text>
</comment>
<dbReference type="PATRIC" id="fig|1608994.3.peg.29"/>
<dbReference type="AlphaFoldDB" id="A0A0J6IPJ9"/>
<evidence type="ECO:0008006" key="4">
    <source>
        <dbReference type="Google" id="ProtNLM"/>
    </source>
</evidence>
<dbReference type="Proteomes" id="UP000036325">
    <property type="component" value="Unassembled WGS sequence"/>
</dbReference>